<dbReference type="AlphaFoldDB" id="A0A383DNL5"/>
<gene>
    <name evidence="1" type="ORF">METZ01_LOCUS498302</name>
</gene>
<protein>
    <submittedName>
        <fullName evidence="1">Uncharacterized protein</fullName>
    </submittedName>
</protein>
<reference evidence="1" key="1">
    <citation type="submission" date="2018-05" db="EMBL/GenBank/DDBJ databases">
        <authorList>
            <person name="Lanie J.A."/>
            <person name="Ng W.-L."/>
            <person name="Kazmierczak K.M."/>
            <person name="Andrzejewski T.M."/>
            <person name="Davidsen T.M."/>
            <person name="Wayne K.J."/>
            <person name="Tettelin H."/>
            <person name="Glass J.I."/>
            <person name="Rusch D."/>
            <person name="Podicherti R."/>
            <person name="Tsui H.-C.T."/>
            <person name="Winkler M.E."/>
        </authorList>
    </citation>
    <scope>NUCLEOTIDE SEQUENCE</scope>
</reference>
<proteinExistence type="predicted"/>
<organism evidence="1">
    <name type="scientific">marine metagenome</name>
    <dbReference type="NCBI Taxonomy" id="408172"/>
    <lineage>
        <taxon>unclassified sequences</taxon>
        <taxon>metagenomes</taxon>
        <taxon>ecological metagenomes</taxon>
    </lineage>
</organism>
<sequence>CEGIMSIKKLYSLGIKSNKDSIFGMSVIQERQAKTGNCEQVGMRMSRVVEPTHDISEADIIWFRPKSEIISNLNYDEWSAILEEHKDKVILNHIKDYKNYDSKDRSYAIWKKNGLCTPECRVAEDFDTVLDMLKKHQKICLRTNNEATGNYMTIMDRRIMKEGYIRATFNLLCQIRDYSIKGKLQLTQRKPGAEETYKATRGKREDTKVIAVEYLKTPKGMKYLYRMFVVGDTIV</sequence>
<evidence type="ECO:0000313" key="1">
    <source>
        <dbReference type="EMBL" id="SVE45448.1"/>
    </source>
</evidence>
<feature type="non-terminal residue" evidence="1">
    <location>
        <position position="235"/>
    </location>
</feature>
<feature type="non-terminal residue" evidence="1">
    <location>
        <position position="1"/>
    </location>
</feature>
<accession>A0A383DNL5</accession>
<dbReference type="EMBL" id="UINC01218430">
    <property type="protein sequence ID" value="SVE45448.1"/>
    <property type="molecule type" value="Genomic_DNA"/>
</dbReference>
<name>A0A383DNL5_9ZZZZ</name>